<keyword evidence="8" id="KW-0808">Transferase</keyword>
<comment type="similarity">
    <text evidence="5">Belongs to the amidase family. GatA subfamily.</text>
</comment>
<dbReference type="HAMAP" id="MF_00122">
    <property type="entry name" value="GatC"/>
    <property type="match status" value="1"/>
</dbReference>
<dbReference type="PANTHER" id="PTHR11895:SF151">
    <property type="entry name" value="GLUTAMYL-TRNA(GLN) AMIDOTRANSFERASE SUBUNIT A"/>
    <property type="match status" value="1"/>
</dbReference>
<dbReference type="HAMAP" id="MF_00120">
    <property type="entry name" value="GatA"/>
    <property type="match status" value="1"/>
</dbReference>
<dbReference type="GO" id="GO:0006450">
    <property type="term" value="P:regulation of translational fidelity"/>
    <property type="evidence" value="ECO:0007669"/>
    <property type="project" value="InterPro"/>
</dbReference>
<dbReference type="InterPro" id="IPR036928">
    <property type="entry name" value="AS_sf"/>
</dbReference>
<dbReference type="GO" id="GO:0030956">
    <property type="term" value="C:glutamyl-tRNA(Gln) amidotransferase complex"/>
    <property type="evidence" value="ECO:0007669"/>
    <property type="project" value="InterPro"/>
</dbReference>
<feature type="active site" description="Acyl-ester intermediate" evidence="5">
    <location>
        <position position="234"/>
    </location>
</feature>
<protein>
    <recommendedName>
        <fullName evidence="5 6">Multifunctional fusion protein</fullName>
    </recommendedName>
    <domain>
        <recommendedName>
            <fullName evidence="5">Glutamyl-tRNA(Gln) amidotransferase subunit A</fullName>
            <shortName evidence="5">Glu-ADT subunit A</shortName>
            <ecNumber evidence="5">6.3.5.7</ecNumber>
        </recommendedName>
    </domain>
    <domain>
        <recommendedName>
            <fullName evidence="6">Aspartyl/glutamyl-tRNA(Asn/Gln) amidotransferase subunit C</fullName>
            <shortName evidence="6">Asp/Glu-ADT subunit C</shortName>
            <ecNumber evidence="6">6.3.5.-</ecNumber>
        </recommendedName>
    </domain>
</protein>
<dbReference type="Pfam" id="PF01425">
    <property type="entry name" value="Amidase"/>
    <property type="match status" value="1"/>
</dbReference>
<feature type="active site" description="Charge relay system" evidence="5">
    <location>
        <position position="210"/>
    </location>
</feature>
<accession>A0A0G0NDN9</accession>
<reference evidence="8 9" key="1">
    <citation type="journal article" date="2015" name="Nature">
        <title>rRNA introns, odd ribosomes, and small enigmatic genomes across a large radiation of phyla.</title>
        <authorList>
            <person name="Brown C.T."/>
            <person name="Hug L.A."/>
            <person name="Thomas B.C."/>
            <person name="Sharon I."/>
            <person name="Castelle C.J."/>
            <person name="Singh A."/>
            <person name="Wilkins M.J."/>
            <person name="Williams K.H."/>
            <person name="Banfield J.F."/>
        </authorList>
    </citation>
    <scope>NUCLEOTIDE SEQUENCE [LARGE SCALE GENOMIC DNA]</scope>
</reference>
<dbReference type="GO" id="GO:0016740">
    <property type="term" value="F:transferase activity"/>
    <property type="evidence" value="ECO:0007669"/>
    <property type="project" value="UniProtKB-KW"/>
</dbReference>
<organism evidence="8 9">
    <name type="scientific">Candidatus Woesebacteria bacterium GW2011_GWA1_39_21b</name>
    <dbReference type="NCBI Taxonomy" id="1618551"/>
    <lineage>
        <taxon>Bacteria</taxon>
        <taxon>Candidatus Woeseibacteriota</taxon>
    </lineage>
</organism>
<comment type="catalytic activity">
    <reaction evidence="6">
        <text>L-aspartyl-tRNA(Asn) + L-glutamine + ATP + H2O = L-asparaginyl-tRNA(Asn) + L-glutamate + ADP + phosphate + 2 H(+)</text>
        <dbReference type="Rhea" id="RHEA:14513"/>
        <dbReference type="Rhea" id="RHEA-COMP:9674"/>
        <dbReference type="Rhea" id="RHEA-COMP:9677"/>
        <dbReference type="ChEBI" id="CHEBI:15377"/>
        <dbReference type="ChEBI" id="CHEBI:15378"/>
        <dbReference type="ChEBI" id="CHEBI:29985"/>
        <dbReference type="ChEBI" id="CHEBI:30616"/>
        <dbReference type="ChEBI" id="CHEBI:43474"/>
        <dbReference type="ChEBI" id="CHEBI:58359"/>
        <dbReference type="ChEBI" id="CHEBI:78515"/>
        <dbReference type="ChEBI" id="CHEBI:78516"/>
        <dbReference type="ChEBI" id="CHEBI:456216"/>
    </reaction>
</comment>
<dbReference type="EMBL" id="LBWQ01000003">
    <property type="protein sequence ID" value="KKR14259.1"/>
    <property type="molecule type" value="Genomic_DNA"/>
</dbReference>
<feature type="active site" description="Charge relay system" evidence="5">
    <location>
        <position position="135"/>
    </location>
</feature>
<keyword evidence="4 5" id="KW-0648">Protein biosynthesis</keyword>
<proteinExistence type="inferred from homology"/>
<feature type="domain" description="Amidase" evidence="7">
    <location>
        <begin position="134"/>
        <end position="502"/>
    </location>
</feature>
<dbReference type="NCBIfam" id="TIGR00135">
    <property type="entry name" value="gatC"/>
    <property type="match status" value="1"/>
</dbReference>
<dbReference type="GO" id="GO:0006412">
    <property type="term" value="P:translation"/>
    <property type="evidence" value="ECO:0007669"/>
    <property type="project" value="UniProtKB-UniRule"/>
</dbReference>
<dbReference type="InterPro" id="IPR003837">
    <property type="entry name" value="GatC"/>
</dbReference>
<evidence type="ECO:0000313" key="9">
    <source>
        <dbReference type="Proteomes" id="UP000034690"/>
    </source>
</evidence>
<dbReference type="Proteomes" id="UP000034690">
    <property type="component" value="Unassembled WGS sequence"/>
</dbReference>
<sequence length="522" mass="57649">MKKNILTIDRIKHIAQLANLSLDDKELQTYTQQLASVLNYMEILQDVDTKNITPTYQVLDGTTNVYREDVVGKSFSQKEAISQGKRIYEGFFTTRNVFEEARIGESTPVPSQRKVIDKYNAILTKADPKGVVGHKDLFMTKGIETTAGSRVLEGYIPQYNSTVVANFEKAGFKTKYKLNQDAWGHGSSGENSDFGPTKNPWNIKKVAGGSSSGSAVVVATGKVELATATDTCGSIRMPSSFCGVCGIKPTYGAISRYGVIAFASSLDCPGILANSVNSLQKYFDLFSAKDSRDATSQSESREKKKGQLKRVIGIPKEFLGDGIDSEVKKFFLEATEIFKKANYKVLDVSLPHTKYGIAAYYILAPTETASNLARYDGVRYGNDRNYFGPEAKRRIMLGTFVSSSGYTARYYEKAARVRTLIIRDLEKAYQKVDAILAPVSPIPPFNIGQKAGDPLQLYLMDIYAAPASLSGTPSLAIPCGFSKGKLPVGMQIMGPRWSEDMLFDIGKTYQDKTKWHEFRPEN</sequence>
<dbReference type="GO" id="GO:0005524">
    <property type="term" value="F:ATP binding"/>
    <property type="evidence" value="ECO:0007669"/>
    <property type="project" value="UniProtKB-KW"/>
</dbReference>
<dbReference type="SUPFAM" id="SSF75304">
    <property type="entry name" value="Amidase signature (AS) enzymes"/>
    <property type="match status" value="1"/>
</dbReference>
<dbReference type="AlphaFoldDB" id="A0A0G0NDN9"/>
<comment type="similarity">
    <text evidence="6">Belongs to the GatC family.</text>
</comment>
<dbReference type="PANTHER" id="PTHR11895">
    <property type="entry name" value="TRANSAMIDASE"/>
    <property type="match status" value="1"/>
</dbReference>
<evidence type="ECO:0000256" key="5">
    <source>
        <dbReference type="HAMAP-Rule" id="MF_00120"/>
    </source>
</evidence>
<dbReference type="InterPro" id="IPR004412">
    <property type="entry name" value="GatA"/>
</dbReference>
<dbReference type="InterPro" id="IPR023631">
    <property type="entry name" value="Amidase_dom"/>
</dbReference>
<dbReference type="SUPFAM" id="SSF141000">
    <property type="entry name" value="Glu-tRNAGln amidotransferase C subunit"/>
    <property type="match status" value="1"/>
</dbReference>
<dbReference type="GO" id="GO:0050567">
    <property type="term" value="F:glutaminyl-tRNA synthase (glutamine-hydrolyzing) activity"/>
    <property type="evidence" value="ECO:0007669"/>
    <property type="project" value="UniProtKB-UniRule"/>
</dbReference>
<dbReference type="EC" id="6.3.5.-" evidence="6"/>
<name>A0A0G0NDN9_9BACT</name>
<keyword evidence="2 5" id="KW-0547">Nucleotide-binding</keyword>
<comment type="function">
    <text evidence="5">Allows the formation of correctly charged Gln-tRNA(Gln) through the transamidation of misacylated Glu-tRNA(Gln) in organisms which lack glutaminyl-tRNA synthetase. The reaction takes place in the presence of glutamine and ATP through an activated gamma-phospho-Glu-tRNA(Gln).</text>
</comment>
<dbReference type="PATRIC" id="fig|1618551.3.peg.115"/>
<evidence type="ECO:0000256" key="3">
    <source>
        <dbReference type="ARBA" id="ARBA00022840"/>
    </source>
</evidence>
<comment type="function">
    <text evidence="6">Allows the formation of correctly charged Asn-tRNA(Asn) or Gln-tRNA(Gln) through the transamidation of misacylated Asp-tRNA(Asn) or Glu-tRNA(Gln) in organisms which lack either or both of asparaginyl-tRNA or glutaminyl-tRNA synthetases. The reaction takes place in the presence of glutamine and ATP through an activated phospho-Asp-tRNA(Asn) or phospho-Glu-tRNA(Gln).</text>
</comment>
<evidence type="ECO:0000256" key="1">
    <source>
        <dbReference type="ARBA" id="ARBA00022598"/>
    </source>
</evidence>
<dbReference type="EC" id="6.3.5.7" evidence="5"/>
<evidence type="ECO:0000313" key="8">
    <source>
        <dbReference type="EMBL" id="KKR14259.1"/>
    </source>
</evidence>
<evidence type="ECO:0000256" key="4">
    <source>
        <dbReference type="ARBA" id="ARBA00022917"/>
    </source>
</evidence>
<keyword evidence="3 5" id="KW-0067">ATP-binding</keyword>
<evidence type="ECO:0000256" key="6">
    <source>
        <dbReference type="HAMAP-Rule" id="MF_00122"/>
    </source>
</evidence>
<dbReference type="Pfam" id="PF02686">
    <property type="entry name" value="GatC"/>
    <property type="match status" value="1"/>
</dbReference>
<dbReference type="InterPro" id="IPR036113">
    <property type="entry name" value="Asp/Glu-ADT_sf_sub_c"/>
</dbReference>
<dbReference type="InterPro" id="IPR000120">
    <property type="entry name" value="Amidase"/>
</dbReference>
<evidence type="ECO:0000259" key="7">
    <source>
        <dbReference type="Pfam" id="PF01425"/>
    </source>
</evidence>
<comment type="subunit">
    <text evidence="5">Heterotrimer of A, B and C subunits.</text>
</comment>
<gene>
    <name evidence="5" type="primary">gatA</name>
    <name evidence="6" type="synonym">gatC</name>
    <name evidence="8" type="ORF">UT40_C0003G0001</name>
</gene>
<dbReference type="Gene3D" id="1.10.20.60">
    <property type="entry name" value="Glu-tRNAGln amidotransferase C subunit, N-terminal domain"/>
    <property type="match status" value="1"/>
</dbReference>
<comment type="catalytic activity">
    <reaction evidence="5">
        <text>L-glutamyl-tRNA(Gln) + L-glutamine + ATP + H2O = L-glutaminyl-tRNA(Gln) + L-glutamate + ADP + phosphate + H(+)</text>
        <dbReference type="Rhea" id="RHEA:17521"/>
        <dbReference type="Rhea" id="RHEA-COMP:9681"/>
        <dbReference type="Rhea" id="RHEA-COMP:9684"/>
        <dbReference type="ChEBI" id="CHEBI:15377"/>
        <dbReference type="ChEBI" id="CHEBI:15378"/>
        <dbReference type="ChEBI" id="CHEBI:29985"/>
        <dbReference type="ChEBI" id="CHEBI:30616"/>
        <dbReference type="ChEBI" id="CHEBI:43474"/>
        <dbReference type="ChEBI" id="CHEBI:58359"/>
        <dbReference type="ChEBI" id="CHEBI:78520"/>
        <dbReference type="ChEBI" id="CHEBI:78521"/>
        <dbReference type="ChEBI" id="CHEBI:456216"/>
        <dbReference type="EC" id="6.3.5.7"/>
    </reaction>
</comment>
<keyword evidence="1 5" id="KW-0436">Ligase</keyword>
<dbReference type="GO" id="GO:0050566">
    <property type="term" value="F:asparaginyl-tRNA synthase (glutamine-hydrolyzing) activity"/>
    <property type="evidence" value="ECO:0007669"/>
    <property type="project" value="RHEA"/>
</dbReference>
<dbReference type="Gene3D" id="3.90.1300.10">
    <property type="entry name" value="Amidase signature (AS) domain"/>
    <property type="match status" value="1"/>
</dbReference>
<evidence type="ECO:0000256" key="2">
    <source>
        <dbReference type="ARBA" id="ARBA00022741"/>
    </source>
</evidence>
<comment type="caution">
    <text evidence="8">The sequence shown here is derived from an EMBL/GenBank/DDBJ whole genome shotgun (WGS) entry which is preliminary data.</text>
</comment>